<keyword evidence="12" id="KW-0718">Serine biosynthesis</keyword>
<dbReference type="InterPro" id="IPR018098">
    <property type="entry name" value="Ribosomal_eS24_CS"/>
</dbReference>
<dbReference type="InterPro" id="IPR012678">
    <property type="entry name" value="Ribosomal_uL23/eL15/eS24_sf"/>
</dbReference>
<evidence type="ECO:0000256" key="7">
    <source>
        <dbReference type="ARBA" id="ARBA00022605"/>
    </source>
</evidence>
<keyword evidence="7" id="KW-0028">Amino-acid biosynthesis</keyword>
<dbReference type="InterPro" id="IPR015421">
    <property type="entry name" value="PyrdxlP-dep_Trfase_major"/>
</dbReference>
<dbReference type="GO" id="GO:1990904">
    <property type="term" value="C:ribonucleoprotein complex"/>
    <property type="evidence" value="ECO:0007669"/>
    <property type="project" value="UniProtKB-KW"/>
</dbReference>
<evidence type="ECO:0000256" key="3">
    <source>
        <dbReference type="ARBA" id="ARBA00006904"/>
    </source>
</evidence>
<feature type="domain" description="Aminotransferase class V" evidence="16">
    <location>
        <begin position="7"/>
        <end position="384"/>
    </location>
</feature>
<dbReference type="InterPro" id="IPR015422">
    <property type="entry name" value="PyrdxlP-dep_Trfase_small"/>
</dbReference>
<evidence type="ECO:0000256" key="14">
    <source>
        <dbReference type="ARBA" id="ARBA00049007"/>
    </source>
</evidence>
<dbReference type="PANTHER" id="PTHR43247">
    <property type="entry name" value="PHOSPHOSERINE AMINOTRANSFERASE"/>
    <property type="match status" value="1"/>
</dbReference>
<comment type="similarity">
    <text evidence="4">Belongs to the eukaryotic ribosomal protein eS24 family.</text>
</comment>
<dbReference type="GO" id="GO:0003735">
    <property type="term" value="F:structural constituent of ribosome"/>
    <property type="evidence" value="ECO:0007669"/>
    <property type="project" value="InterPro"/>
</dbReference>
<dbReference type="GO" id="GO:0006412">
    <property type="term" value="P:translation"/>
    <property type="evidence" value="ECO:0007669"/>
    <property type="project" value="InterPro"/>
</dbReference>
<evidence type="ECO:0000256" key="5">
    <source>
        <dbReference type="ARBA" id="ARBA00013030"/>
    </source>
</evidence>
<dbReference type="Gene3D" id="3.90.1150.10">
    <property type="entry name" value="Aspartate Aminotransferase, domain 1"/>
    <property type="match status" value="1"/>
</dbReference>
<evidence type="ECO:0000313" key="17">
    <source>
        <dbReference type="EMBL" id="TIA89570.1"/>
    </source>
</evidence>
<keyword evidence="18" id="KW-1185">Reference proteome</keyword>
<evidence type="ECO:0000259" key="16">
    <source>
        <dbReference type="Pfam" id="PF00266"/>
    </source>
</evidence>
<evidence type="ECO:0000256" key="4">
    <source>
        <dbReference type="ARBA" id="ARBA00009680"/>
    </source>
</evidence>
<feature type="compositionally biased region" description="Basic residues" evidence="15">
    <location>
        <begin position="493"/>
        <end position="513"/>
    </location>
</feature>
<comment type="catalytic activity">
    <reaction evidence="13">
        <text>4-(phosphooxy)-L-threonine + 2-oxoglutarate = (R)-3-hydroxy-2-oxo-4-phosphooxybutanoate + L-glutamate</text>
        <dbReference type="Rhea" id="RHEA:16573"/>
        <dbReference type="ChEBI" id="CHEBI:16810"/>
        <dbReference type="ChEBI" id="CHEBI:29985"/>
        <dbReference type="ChEBI" id="CHEBI:58452"/>
        <dbReference type="ChEBI" id="CHEBI:58538"/>
        <dbReference type="EC" id="2.6.1.52"/>
    </reaction>
</comment>
<evidence type="ECO:0000256" key="10">
    <source>
        <dbReference type="ARBA" id="ARBA00022980"/>
    </source>
</evidence>
<dbReference type="UniPathway" id="UPA00135">
    <property type="reaction ID" value="UER00197"/>
</dbReference>
<dbReference type="AlphaFoldDB" id="A0A4T0FN30"/>
<gene>
    <name evidence="17" type="ORF">E3P99_02025</name>
</gene>
<keyword evidence="8" id="KW-0808">Transferase</keyword>
<keyword evidence="11" id="KW-0687">Ribonucleoprotein</keyword>
<protein>
    <recommendedName>
        <fullName evidence="5">phosphoserine transaminase</fullName>
        <ecNumber evidence="5">2.6.1.52</ecNumber>
    </recommendedName>
</protein>
<dbReference type="InterPro" id="IPR015424">
    <property type="entry name" value="PyrdxlP-dep_Trfase"/>
</dbReference>
<dbReference type="HAMAP" id="MF_00160">
    <property type="entry name" value="SerC_aminotrans_5"/>
    <property type="match status" value="1"/>
</dbReference>
<keyword evidence="10" id="KW-0689">Ribosomal protein</keyword>
<evidence type="ECO:0000256" key="9">
    <source>
        <dbReference type="ARBA" id="ARBA00022898"/>
    </source>
</evidence>
<dbReference type="InterPro" id="IPR053709">
    <property type="entry name" value="eRP_eS24_sf"/>
</dbReference>
<evidence type="ECO:0000256" key="15">
    <source>
        <dbReference type="SAM" id="MobiDB-lite"/>
    </source>
</evidence>
<dbReference type="Proteomes" id="UP000310189">
    <property type="component" value="Unassembled WGS sequence"/>
</dbReference>
<sequence length="524" mass="57616">MTNREDVVNFAAGPTTLPTVVLEKAAQGLLNYNGLGMGVAEISHRSKEFKAVSEKTVNDYKTLMNVPDTHEVLLMQGGGMGAFSTVVLNLLAAWRLKNPHSEAKTTLDYIVTGSWSNKAAGEAKRLTEGTNISVNVAADARKHSEDGKSFSNIPPVSEWKYSADPALVYYCDNETVNGVEFDKSFPYDSLPPNANLVADVSSNMLSRKIDVSKHAIVYGGAQKNAGIAGLTLVIVRKDLLVDTDAAHKLGGIPQVPHLCDYKRHADNESMYNTPPMFAIYVSGLTFEHLLSHGGVDEYSRRSDNKSQKLYQVIDNSNGLYTPKVAPESRSRMNVVFTLPDEETEKRFISGTDKAGLKNLKGHRSVGGIRASLYNGVTEEDTDKLANVYAKDPTGAITLRTRKFTANPLLQRRQFVLDVLHPTRPNVSKAELRENLAQMYKAEVDAVAVFGFRTHFGGGKSTGFGLVYDSPAAAKQFEPKYRLVRFGLAEKVQKPSRKLRKERKNKSKKVRGTAKNKAASSDKKK</sequence>
<comment type="similarity">
    <text evidence="3">Belongs to the class-V pyridoxal-phosphate-dependent aminotransferase family. SerC subfamily.</text>
</comment>
<evidence type="ECO:0000256" key="13">
    <source>
        <dbReference type="ARBA" id="ARBA00047630"/>
    </source>
</evidence>
<evidence type="ECO:0000256" key="12">
    <source>
        <dbReference type="ARBA" id="ARBA00023299"/>
    </source>
</evidence>
<proteinExistence type="inferred from homology"/>
<keyword evidence="9" id="KW-0663">Pyridoxal phosphate</keyword>
<dbReference type="GO" id="GO:0004648">
    <property type="term" value="F:O-phospho-L-serine:2-oxoglutarate aminotransferase activity"/>
    <property type="evidence" value="ECO:0007669"/>
    <property type="project" value="UniProtKB-EC"/>
</dbReference>
<dbReference type="GO" id="GO:0030170">
    <property type="term" value="F:pyridoxal phosphate binding"/>
    <property type="evidence" value="ECO:0007669"/>
    <property type="project" value="TreeGrafter"/>
</dbReference>
<evidence type="ECO:0000256" key="6">
    <source>
        <dbReference type="ARBA" id="ARBA00022576"/>
    </source>
</evidence>
<evidence type="ECO:0000256" key="2">
    <source>
        <dbReference type="ARBA" id="ARBA00005099"/>
    </source>
</evidence>
<dbReference type="SUPFAM" id="SSF53383">
    <property type="entry name" value="PLP-dependent transferases"/>
    <property type="match status" value="1"/>
</dbReference>
<dbReference type="GO" id="GO:0006564">
    <property type="term" value="P:L-serine biosynthetic process"/>
    <property type="evidence" value="ECO:0007669"/>
    <property type="project" value="UniProtKB-KW"/>
</dbReference>
<dbReference type="FunFam" id="3.30.70.3370:FF:000001">
    <property type="entry name" value="40S ribosomal protein S24"/>
    <property type="match status" value="1"/>
</dbReference>
<dbReference type="SUPFAM" id="SSF54189">
    <property type="entry name" value="Ribosomal proteins S24e, L23 and L15e"/>
    <property type="match status" value="1"/>
</dbReference>
<accession>A0A4T0FN30</accession>
<dbReference type="FunFam" id="3.40.640.10:FF:000010">
    <property type="entry name" value="Phosphoserine aminotransferase"/>
    <property type="match status" value="1"/>
</dbReference>
<comment type="cofactor">
    <cofactor evidence="1">
        <name>pyridoxal 5'-phosphate</name>
        <dbReference type="ChEBI" id="CHEBI:597326"/>
    </cofactor>
</comment>
<dbReference type="GO" id="GO:0005737">
    <property type="term" value="C:cytoplasm"/>
    <property type="evidence" value="ECO:0007669"/>
    <property type="project" value="TreeGrafter"/>
</dbReference>
<dbReference type="OrthoDB" id="1703350at2759"/>
<keyword evidence="6" id="KW-0032">Aminotransferase</keyword>
<comment type="caution">
    <text evidence="17">The sequence shown here is derived from an EMBL/GenBank/DDBJ whole genome shotgun (WGS) entry which is preliminary data.</text>
</comment>
<reference evidence="17 18" key="1">
    <citation type="submission" date="2019-03" db="EMBL/GenBank/DDBJ databases">
        <title>Sequencing 23 genomes of Wallemia ichthyophaga.</title>
        <authorList>
            <person name="Gostincar C."/>
        </authorList>
    </citation>
    <scope>NUCLEOTIDE SEQUENCE [LARGE SCALE GENOMIC DNA]</scope>
    <source>
        <strain evidence="17 18">EXF-5753</strain>
    </source>
</reference>
<name>A0A4T0FN30_9BASI</name>
<dbReference type="InterPro" id="IPR022278">
    <property type="entry name" value="Pser_aminoTfrase"/>
</dbReference>
<dbReference type="Pfam" id="PF01282">
    <property type="entry name" value="Ribosomal_S24e"/>
    <property type="match status" value="1"/>
</dbReference>
<dbReference type="InterPro" id="IPR000192">
    <property type="entry name" value="Aminotrans_V_dom"/>
</dbReference>
<dbReference type="Gene3D" id="3.40.640.10">
    <property type="entry name" value="Type I PLP-dependent aspartate aminotransferase-like (Major domain)"/>
    <property type="match status" value="1"/>
</dbReference>
<evidence type="ECO:0000256" key="1">
    <source>
        <dbReference type="ARBA" id="ARBA00001933"/>
    </source>
</evidence>
<dbReference type="FunFam" id="3.90.1150.10:FF:000006">
    <property type="entry name" value="Phosphoserine aminotransferase"/>
    <property type="match status" value="1"/>
</dbReference>
<dbReference type="Gene3D" id="3.30.70.3370">
    <property type="match status" value="1"/>
</dbReference>
<evidence type="ECO:0000256" key="11">
    <source>
        <dbReference type="ARBA" id="ARBA00023274"/>
    </source>
</evidence>
<dbReference type="PANTHER" id="PTHR43247:SF1">
    <property type="entry name" value="PHOSPHOSERINE AMINOTRANSFERASE"/>
    <property type="match status" value="1"/>
</dbReference>
<comment type="pathway">
    <text evidence="2">Amino-acid biosynthesis; L-serine biosynthesis; L-serine from 3-phospho-D-glycerate: step 2/3.</text>
</comment>
<dbReference type="InterPro" id="IPR001976">
    <property type="entry name" value="Ribosomal_eS24"/>
</dbReference>
<evidence type="ECO:0000256" key="8">
    <source>
        <dbReference type="ARBA" id="ARBA00022679"/>
    </source>
</evidence>
<dbReference type="Pfam" id="PF00266">
    <property type="entry name" value="Aminotran_5"/>
    <property type="match status" value="1"/>
</dbReference>
<dbReference type="PROSITE" id="PS00529">
    <property type="entry name" value="RIBOSOMAL_S24E"/>
    <property type="match status" value="1"/>
</dbReference>
<dbReference type="EMBL" id="SPNW01000026">
    <property type="protein sequence ID" value="TIA89570.1"/>
    <property type="molecule type" value="Genomic_DNA"/>
</dbReference>
<dbReference type="GO" id="GO:0005840">
    <property type="term" value="C:ribosome"/>
    <property type="evidence" value="ECO:0007669"/>
    <property type="project" value="UniProtKB-KW"/>
</dbReference>
<dbReference type="EC" id="2.6.1.52" evidence="5"/>
<feature type="region of interest" description="Disordered" evidence="15">
    <location>
        <begin position="493"/>
        <end position="524"/>
    </location>
</feature>
<comment type="catalytic activity">
    <reaction evidence="14">
        <text>O-phospho-L-serine + 2-oxoglutarate = 3-phosphooxypyruvate + L-glutamate</text>
        <dbReference type="Rhea" id="RHEA:14329"/>
        <dbReference type="ChEBI" id="CHEBI:16810"/>
        <dbReference type="ChEBI" id="CHEBI:18110"/>
        <dbReference type="ChEBI" id="CHEBI:29985"/>
        <dbReference type="ChEBI" id="CHEBI:57524"/>
        <dbReference type="EC" id="2.6.1.52"/>
    </reaction>
</comment>
<dbReference type="NCBIfam" id="NF003764">
    <property type="entry name" value="PRK05355.1"/>
    <property type="match status" value="1"/>
</dbReference>
<evidence type="ECO:0000313" key="18">
    <source>
        <dbReference type="Proteomes" id="UP000310189"/>
    </source>
</evidence>
<dbReference type="HAMAP" id="MF_00545">
    <property type="entry name" value="Ribosomal_eS24"/>
    <property type="match status" value="1"/>
</dbReference>
<organism evidence="17 18">
    <name type="scientific">Wallemia hederae</name>
    <dbReference type="NCBI Taxonomy" id="1540922"/>
    <lineage>
        <taxon>Eukaryota</taxon>
        <taxon>Fungi</taxon>
        <taxon>Dikarya</taxon>
        <taxon>Basidiomycota</taxon>
        <taxon>Wallemiomycotina</taxon>
        <taxon>Wallemiomycetes</taxon>
        <taxon>Wallemiales</taxon>
        <taxon>Wallemiaceae</taxon>
        <taxon>Wallemia</taxon>
    </lineage>
</organism>